<name>X1LYY3_9ZZZZ</name>
<accession>X1LYY3</accession>
<reference evidence="1" key="1">
    <citation type="journal article" date="2014" name="Front. Microbiol.">
        <title>High frequency of phylogenetically diverse reductive dehalogenase-homologous genes in deep subseafloor sedimentary metagenomes.</title>
        <authorList>
            <person name="Kawai M."/>
            <person name="Futagami T."/>
            <person name="Toyoda A."/>
            <person name="Takaki Y."/>
            <person name="Nishi S."/>
            <person name="Hori S."/>
            <person name="Arai W."/>
            <person name="Tsubouchi T."/>
            <person name="Morono Y."/>
            <person name="Uchiyama I."/>
            <person name="Ito T."/>
            <person name="Fujiyama A."/>
            <person name="Inagaki F."/>
            <person name="Takami H."/>
        </authorList>
    </citation>
    <scope>NUCLEOTIDE SEQUENCE</scope>
    <source>
        <strain evidence="1">Expedition CK06-06</strain>
    </source>
</reference>
<gene>
    <name evidence="1" type="ORF">S06H3_01899</name>
</gene>
<comment type="caution">
    <text evidence="1">The sequence shown here is derived from an EMBL/GenBank/DDBJ whole genome shotgun (WGS) entry which is preliminary data.</text>
</comment>
<dbReference type="AlphaFoldDB" id="X1LYY3"/>
<feature type="non-terminal residue" evidence="1">
    <location>
        <position position="44"/>
    </location>
</feature>
<dbReference type="EMBL" id="BARV01000513">
    <property type="protein sequence ID" value="GAH99343.1"/>
    <property type="molecule type" value="Genomic_DNA"/>
</dbReference>
<organism evidence="1">
    <name type="scientific">marine sediment metagenome</name>
    <dbReference type="NCBI Taxonomy" id="412755"/>
    <lineage>
        <taxon>unclassified sequences</taxon>
        <taxon>metagenomes</taxon>
        <taxon>ecological metagenomes</taxon>
    </lineage>
</organism>
<sequence>MPEKMGAVLTLVDASQLQVYSYYAINITAAEIIPIGSHEEPAVF</sequence>
<evidence type="ECO:0000313" key="1">
    <source>
        <dbReference type="EMBL" id="GAH99343.1"/>
    </source>
</evidence>
<proteinExistence type="predicted"/>
<protein>
    <submittedName>
        <fullName evidence="1">Uncharacterized protein</fullName>
    </submittedName>
</protein>